<organism evidence="3 4">
    <name type="scientific">Portunus trituberculatus</name>
    <name type="common">Swimming crab</name>
    <name type="synonym">Neptunus trituberculatus</name>
    <dbReference type="NCBI Taxonomy" id="210409"/>
    <lineage>
        <taxon>Eukaryota</taxon>
        <taxon>Metazoa</taxon>
        <taxon>Ecdysozoa</taxon>
        <taxon>Arthropoda</taxon>
        <taxon>Crustacea</taxon>
        <taxon>Multicrustacea</taxon>
        <taxon>Malacostraca</taxon>
        <taxon>Eumalacostraca</taxon>
        <taxon>Eucarida</taxon>
        <taxon>Decapoda</taxon>
        <taxon>Pleocyemata</taxon>
        <taxon>Brachyura</taxon>
        <taxon>Eubrachyura</taxon>
        <taxon>Portunoidea</taxon>
        <taxon>Portunidae</taxon>
        <taxon>Portuninae</taxon>
        <taxon>Portunus</taxon>
    </lineage>
</organism>
<feature type="region of interest" description="Disordered" evidence="1">
    <location>
        <begin position="123"/>
        <end position="147"/>
    </location>
</feature>
<feature type="transmembrane region" description="Helical" evidence="2">
    <location>
        <begin position="12"/>
        <end position="36"/>
    </location>
</feature>
<accession>A0A5B7GDH8</accession>
<dbReference type="EMBL" id="VSRR010013004">
    <property type="protein sequence ID" value="MPC55238.1"/>
    <property type="molecule type" value="Genomic_DNA"/>
</dbReference>
<gene>
    <name evidence="3" type="ORF">E2C01_049172</name>
</gene>
<keyword evidence="2" id="KW-0472">Membrane</keyword>
<name>A0A5B7GDH8_PORTR</name>
<keyword evidence="2" id="KW-0812">Transmembrane</keyword>
<evidence type="ECO:0000313" key="4">
    <source>
        <dbReference type="Proteomes" id="UP000324222"/>
    </source>
</evidence>
<evidence type="ECO:0000256" key="2">
    <source>
        <dbReference type="SAM" id="Phobius"/>
    </source>
</evidence>
<dbReference type="AlphaFoldDB" id="A0A5B7GDH8"/>
<evidence type="ECO:0000256" key="1">
    <source>
        <dbReference type="SAM" id="MobiDB-lite"/>
    </source>
</evidence>
<comment type="caution">
    <text evidence="3">The sequence shown here is derived from an EMBL/GenBank/DDBJ whole genome shotgun (WGS) entry which is preliminary data.</text>
</comment>
<feature type="compositionally biased region" description="Basic and acidic residues" evidence="1">
    <location>
        <begin position="132"/>
        <end position="147"/>
    </location>
</feature>
<evidence type="ECO:0000313" key="3">
    <source>
        <dbReference type="EMBL" id="MPC55238.1"/>
    </source>
</evidence>
<keyword evidence="4" id="KW-1185">Reference proteome</keyword>
<keyword evidence="2" id="KW-1133">Transmembrane helix</keyword>
<sequence length="147" mass="15765">MVSRCKLPASADIFLCLSIRVYLFIHICGASLRIFYLGEYLGESASAGGGGNIRAGVEGRILVIRRGGVSGRRTAVRGDASEGREWVEVGGMVEPRHATPARQFPHPYWFHARCYVNCLGEGGGGGGRGRRRGDGGRSARGSEKAEK</sequence>
<protein>
    <submittedName>
        <fullName evidence="3">Uncharacterized protein</fullName>
    </submittedName>
</protein>
<dbReference type="Proteomes" id="UP000324222">
    <property type="component" value="Unassembled WGS sequence"/>
</dbReference>
<proteinExistence type="predicted"/>
<reference evidence="3 4" key="1">
    <citation type="submission" date="2019-05" db="EMBL/GenBank/DDBJ databases">
        <title>Another draft genome of Portunus trituberculatus and its Hox gene families provides insights of decapod evolution.</title>
        <authorList>
            <person name="Jeong J.-H."/>
            <person name="Song I."/>
            <person name="Kim S."/>
            <person name="Choi T."/>
            <person name="Kim D."/>
            <person name="Ryu S."/>
            <person name="Kim W."/>
        </authorList>
    </citation>
    <scope>NUCLEOTIDE SEQUENCE [LARGE SCALE GENOMIC DNA]</scope>
    <source>
        <tissue evidence="3">Muscle</tissue>
    </source>
</reference>